<sequence length="57" mass="6634">MPIGVLFWVLMIIWLLFGLYWHRGDYTRGNYGLVGGHLMLFVLLAILGWRVFGPILQ</sequence>
<dbReference type="RefSeq" id="WP_157076143.1">
    <property type="nucleotide sequence ID" value="NZ_CAAAIL010000001.1"/>
</dbReference>
<organism evidence="3 5">
    <name type="scientific">Legionella quateirensis</name>
    <dbReference type="NCBI Taxonomy" id="45072"/>
    <lineage>
        <taxon>Bacteria</taxon>
        <taxon>Pseudomonadati</taxon>
        <taxon>Pseudomonadota</taxon>
        <taxon>Gammaproteobacteria</taxon>
        <taxon>Legionellales</taxon>
        <taxon>Legionellaceae</taxon>
        <taxon>Legionella</taxon>
    </lineage>
</organism>
<accession>A0A378KZJ9</accession>
<dbReference type="EMBL" id="UGOW01000001">
    <property type="protein sequence ID" value="STY18957.1"/>
    <property type="molecule type" value="Genomic_DNA"/>
</dbReference>
<keyword evidence="4" id="KW-1185">Reference proteome</keyword>
<reference evidence="3 5" key="2">
    <citation type="submission" date="2018-06" db="EMBL/GenBank/DDBJ databases">
        <authorList>
            <consortium name="Pathogen Informatics"/>
            <person name="Doyle S."/>
        </authorList>
    </citation>
    <scope>NUCLEOTIDE SEQUENCE [LARGE SCALE GENOMIC DNA]</scope>
    <source>
        <strain evidence="3 5">NCTC12376</strain>
    </source>
</reference>
<evidence type="ECO:0000313" key="2">
    <source>
        <dbReference type="EMBL" id="KTD46274.1"/>
    </source>
</evidence>
<keyword evidence="1" id="KW-1133">Transmembrane helix</keyword>
<evidence type="ECO:0000313" key="4">
    <source>
        <dbReference type="Proteomes" id="UP000054639"/>
    </source>
</evidence>
<reference evidence="2 4" key="1">
    <citation type="submission" date="2015-11" db="EMBL/GenBank/DDBJ databases">
        <title>Genomic analysis of 38 Legionella species identifies large and diverse effector repertoires.</title>
        <authorList>
            <person name="Burstein D."/>
            <person name="Amaro F."/>
            <person name="Zusman T."/>
            <person name="Lifshitz Z."/>
            <person name="Cohen O."/>
            <person name="Gilbert J.A."/>
            <person name="Pupko T."/>
            <person name="Shuman H.A."/>
            <person name="Segal G."/>
        </authorList>
    </citation>
    <scope>NUCLEOTIDE SEQUENCE [LARGE SCALE GENOMIC DNA]</scope>
    <source>
        <strain evidence="2 4">ATCC 49507</strain>
    </source>
</reference>
<dbReference type="EMBL" id="LNYR01000034">
    <property type="protein sequence ID" value="KTD46274.1"/>
    <property type="molecule type" value="Genomic_DNA"/>
</dbReference>
<keyword evidence="1" id="KW-0812">Transmembrane</keyword>
<protein>
    <submittedName>
        <fullName evidence="3">Uncharacterized protein</fullName>
    </submittedName>
</protein>
<keyword evidence="1" id="KW-0472">Membrane</keyword>
<dbReference type="AlphaFoldDB" id="A0A378KZJ9"/>
<evidence type="ECO:0000256" key="1">
    <source>
        <dbReference type="SAM" id="Phobius"/>
    </source>
</evidence>
<evidence type="ECO:0000313" key="5">
    <source>
        <dbReference type="Proteomes" id="UP000254230"/>
    </source>
</evidence>
<gene>
    <name evidence="2" type="ORF">Lqua_2377</name>
    <name evidence="3" type="ORF">NCTC12376_02783</name>
</gene>
<evidence type="ECO:0000313" key="3">
    <source>
        <dbReference type="EMBL" id="STY18957.1"/>
    </source>
</evidence>
<dbReference type="Proteomes" id="UP000254230">
    <property type="component" value="Unassembled WGS sequence"/>
</dbReference>
<feature type="transmembrane region" description="Helical" evidence="1">
    <location>
        <begin position="34"/>
        <end position="52"/>
    </location>
</feature>
<feature type="transmembrane region" description="Helical" evidence="1">
    <location>
        <begin position="6"/>
        <end position="22"/>
    </location>
</feature>
<name>A0A378KZJ9_9GAMM</name>
<proteinExistence type="predicted"/>
<dbReference type="Proteomes" id="UP000054639">
    <property type="component" value="Unassembled WGS sequence"/>
</dbReference>